<feature type="signal peptide" evidence="2">
    <location>
        <begin position="1"/>
        <end position="23"/>
    </location>
</feature>
<evidence type="ECO:0000313" key="4">
    <source>
        <dbReference type="Proteomes" id="UP000078534"/>
    </source>
</evidence>
<dbReference type="AlphaFoldDB" id="A0A179T0D8"/>
<sequence>MIKTKLAISVVGLSLLTACQYGAEEDAQFLHESGNTINVQDRTDLYNEEGHTNLNNSKSANFGYVRHQKSGIAQDVTFNRTPGLDREQAANTISSLIVQLPNVEDVATLVTDEEVLVAYETDSDNRFETADQVKKTASSAVPRYYHVYVSDEVNMIQQIEAFSPLDSNSRDIDQILNKTIKEMLKSPQGRALNKGENENGEGYGEMNEELDDDMKDNYEKTRFNKKTKE</sequence>
<dbReference type="Pfam" id="PF09580">
    <property type="entry name" value="Spore_YhcN_YlaJ"/>
    <property type="match status" value="1"/>
</dbReference>
<protein>
    <submittedName>
        <fullName evidence="3">Sporulation protein</fullName>
    </submittedName>
</protein>
<name>A0A179T0D8_9BACI</name>
<comment type="caution">
    <text evidence="3">The sequence shown here is derived from an EMBL/GenBank/DDBJ whole genome shotgun (WGS) entry which is preliminary data.</text>
</comment>
<evidence type="ECO:0000313" key="3">
    <source>
        <dbReference type="EMBL" id="OAS87161.1"/>
    </source>
</evidence>
<reference evidence="4" key="1">
    <citation type="submission" date="2016-04" db="EMBL/GenBank/DDBJ databases">
        <authorList>
            <person name="Lyu Z."/>
            <person name="Lyu W."/>
        </authorList>
    </citation>
    <scope>NUCLEOTIDE SEQUENCE [LARGE SCALE GENOMIC DNA]</scope>
    <source>
        <strain evidence="4">C44</strain>
    </source>
</reference>
<dbReference type="STRING" id="152268.A6K24_20925"/>
<dbReference type="InterPro" id="IPR019076">
    <property type="entry name" value="Spore_lipoprot_YhcN/YlaJ-like"/>
</dbReference>
<keyword evidence="4" id="KW-1185">Reference proteome</keyword>
<dbReference type="PROSITE" id="PS51257">
    <property type="entry name" value="PROKAR_LIPOPROTEIN"/>
    <property type="match status" value="1"/>
</dbReference>
<dbReference type="Proteomes" id="UP000078534">
    <property type="component" value="Unassembled WGS sequence"/>
</dbReference>
<dbReference type="RefSeq" id="WP_066330362.1">
    <property type="nucleotide sequence ID" value="NZ_LWSG01000010.1"/>
</dbReference>
<dbReference type="OrthoDB" id="2691390at2"/>
<dbReference type="EMBL" id="LWSG01000010">
    <property type="protein sequence ID" value="OAS87161.1"/>
    <property type="molecule type" value="Genomic_DNA"/>
</dbReference>
<keyword evidence="2" id="KW-0732">Signal</keyword>
<gene>
    <name evidence="3" type="ORF">A6K24_20925</name>
</gene>
<organism evidence="3 4">
    <name type="scientific">Metabacillus litoralis</name>
    <dbReference type="NCBI Taxonomy" id="152268"/>
    <lineage>
        <taxon>Bacteria</taxon>
        <taxon>Bacillati</taxon>
        <taxon>Bacillota</taxon>
        <taxon>Bacilli</taxon>
        <taxon>Bacillales</taxon>
        <taxon>Bacillaceae</taxon>
        <taxon>Metabacillus</taxon>
    </lineage>
</organism>
<feature type="chain" id="PRO_5008106489" evidence="2">
    <location>
        <begin position="24"/>
        <end position="229"/>
    </location>
</feature>
<evidence type="ECO:0000256" key="2">
    <source>
        <dbReference type="SAM" id="SignalP"/>
    </source>
</evidence>
<feature type="region of interest" description="Disordered" evidence="1">
    <location>
        <begin position="186"/>
        <end position="229"/>
    </location>
</feature>
<accession>A0A179T0D8</accession>
<evidence type="ECO:0000256" key="1">
    <source>
        <dbReference type="SAM" id="MobiDB-lite"/>
    </source>
</evidence>
<proteinExistence type="predicted"/>